<keyword evidence="4 7" id="KW-0812">Transmembrane</keyword>
<dbReference type="PANTHER" id="PTHR30151">
    <property type="entry name" value="ALKANE SULFONATE ABC TRANSPORTER-RELATED, MEMBRANE SUBUNIT"/>
    <property type="match status" value="1"/>
</dbReference>
<evidence type="ECO:0000313" key="9">
    <source>
        <dbReference type="EMBL" id="MEU6802216.1"/>
    </source>
</evidence>
<keyword evidence="2 7" id="KW-0813">Transport</keyword>
<feature type="transmembrane region" description="Helical" evidence="7">
    <location>
        <begin position="190"/>
        <end position="215"/>
    </location>
</feature>
<comment type="caution">
    <text evidence="9">The sequence shown here is derived from an EMBL/GenBank/DDBJ whole genome shotgun (WGS) entry which is preliminary data.</text>
</comment>
<gene>
    <name evidence="9" type="ORF">ABZ931_14535</name>
</gene>
<comment type="similarity">
    <text evidence="7">Belongs to the binding-protein-dependent transport system permease family.</text>
</comment>
<keyword evidence="5 7" id="KW-1133">Transmembrane helix</keyword>
<dbReference type="Proteomes" id="UP001551189">
    <property type="component" value="Unassembled WGS sequence"/>
</dbReference>
<reference evidence="9 10" key="1">
    <citation type="submission" date="2024-06" db="EMBL/GenBank/DDBJ databases">
        <title>The Natural Products Discovery Center: Release of the First 8490 Sequenced Strains for Exploring Actinobacteria Biosynthetic Diversity.</title>
        <authorList>
            <person name="Kalkreuter E."/>
            <person name="Kautsar S.A."/>
            <person name="Yang D."/>
            <person name="Bader C.D."/>
            <person name="Teijaro C.N."/>
            <person name="Fluegel L."/>
            <person name="Davis C.M."/>
            <person name="Simpson J.R."/>
            <person name="Lauterbach L."/>
            <person name="Steele A.D."/>
            <person name="Gui C."/>
            <person name="Meng S."/>
            <person name="Li G."/>
            <person name="Viehrig K."/>
            <person name="Ye F."/>
            <person name="Su P."/>
            <person name="Kiefer A.F."/>
            <person name="Nichols A."/>
            <person name="Cepeda A.J."/>
            <person name="Yan W."/>
            <person name="Fan B."/>
            <person name="Jiang Y."/>
            <person name="Adhikari A."/>
            <person name="Zheng C.-J."/>
            <person name="Schuster L."/>
            <person name="Cowan T.M."/>
            <person name="Smanski M.J."/>
            <person name="Chevrette M.G."/>
            <person name="De Carvalho L.P.S."/>
            <person name="Shen B."/>
        </authorList>
    </citation>
    <scope>NUCLEOTIDE SEQUENCE [LARGE SCALE GENOMIC DNA]</scope>
    <source>
        <strain evidence="9 10">NPDC046851</strain>
    </source>
</reference>
<protein>
    <submittedName>
        <fullName evidence="9">ABC transporter permease</fullName>
    </submittedName>
</protein>
<evidence type="ECO:0000256" key="3">
    <source>
        <dbReference type="ARBA" id="ARBA00022475"/>
    </source>
</evidence>
<evidence type="ECO:0000256" key="5">
    <source>
        <dbReference type="ARBA" id="ARBA00022989"/>
    </source>
</evidence>
<sequence>MTRTTTTVLTLVRRALLALGLPAVLFAVWWFATAGSTDFYVPPLSTVLGRFGEVWTGERLLTDVVPSLARLAAGYLLAAVVGVGLGLVIGTSRVVRDVLEPVLELFRAIPPPVLVPVIMLFAGIGDTMKVIVIVSGCVWPILLNTVEGVRAVDEVLSDTCRSYGITGPSRLWHLTLRSASPRIVTGMRQALSIAIILMVISEMFAASNGLGFTIVQFQRSFAIPEMWSGVLLLGLLGFALSLLFRFAENRVLAWYHGLRRAQRNP</sequence>
<keyword evidence="3" id="KW-1003">Cell membrane</keyword>
<feature type="domain" description="ABC transmembrane type-1" evidence="8">
    <location>
        <begin position="64"/>
        <end position="244"/>
    </location>
</feature>
<dbReference type="Pfam" id="PF00528">
    <property type="entry name" value="BPD_transp_1"/>
    <property type="match status" value="1"/>
</dbReference>
<comment type="subcellular location">
    <subcellularLocation>
        <location evidence="1 7">Cell membrane</location>
        <topology evidence="1 7">Multi-pass membrane protein</topology>
    </subcellularLocation>
</comment>
<dbReference type="PANTHER" id="PTHR30151:SF0">
    <property type="entry name" value="ABC TRANSPORTER PERMEASE PROTEIN MJ0413-RELATED"/>
    <property type="match status" value="1"/>
</dbReference>
<feature type="transmembrane region" description="Helical" evidence="7">
    <location>
        <begin position="12"/>
        <end position="32"/>
    </location>
</feature>
<dbReference type="EMBL" id="JBEYXT010000053">
    <property type="protein sequence ID" value="MEU6802216.1"/>
    <property type="molecule type" value="Genomic_DNA"/>
</dbReference>
<evidence type="ECO:0000256" key="2">
    <source>
        <dbReference type="ARBA" id="ARBA00022448"/>
    </source>
</evidence>
<dbReference type="SUPFAM" id="SSF161098">
    <property type="entry name" value="MetI-like"/>
    <property type="match status" value="1"/>
</dbReference>
<evidence type="ECO:0000259" key="8">
    <source>
        <dbReference type="PROSITE" id="PS50928"/>
    </source>
</evidence>
<proteinExistence type="inferred from homology"/>
<keyword evidence="10" id="KW-1185">Reference proteome</keyword>
<dbReference type="InterPro" id="IPR000515">
    <property type="entry name" value="MetI-like"/>
</dbReference>
<keyword evidence="6 7" id="KW-0472">Membrane</keyword>
<name>A0ABV3B0C3_9ACTN</name>
<dbReference type="RefSeq" id="WP_359695234.1">
    <property type="nucleotide sequence ID" value="NZ_JBEYXT010000053.1"/>
</dbReference>
<dbReference type="Gene3D" id="1.10.3720.10">
    <property type="entry name" value="MetI-like"/>
    <property type="match status" value="1"/>
</dbReference>
<evidence type="ECO:0000256" key="1">
    <source>
        <dbReference type="ARBA" id="ARBA00004651"/>
    </source>
</evidence>
<evidence type="ECO:0000256" key="7">
    <source>
        <dbReference type="RuleBase" id="RU363032"/>
    </source>
</evidence>
<accession>A0ABV3B0C3</accession>
<dbReference type="PROSITE" id="PS50928">
    <property type="entry name" value="ABC_TM1"/>
    <property type="match status" value="1"/>
</dbReference>
<organism evidence="9 10">
    <name type="scientific">Streptomyces neyagawaensis</name>
    <dbReference type="NCBI Taxonomy" id="42238"/>
    <lineage>
        <taxon>Bacteria</taxon>
        <taxon>Bacillati</taxon>
        <taxon>Actinomycetota</taxon>
        <taxon>Actinomycetes</taxon>
        <taxon>Kitasatosporales</taxon>
        <taxon>Streptomycetaceae</taxon>
        <taxon>Streptomyces</taxon>
    </lineage>
</organism>
<feature type="transmembrane region" description="Helical" evidence="7">
    <location>
        <begin position="227"/>
        <end position="247"/>
    </location>
</feature>
<dbReference type="InterPro" id="IPR035906">
    <property type="entry name" value="MetI-like_sf"/>
</dbReference>
<feature type="transmembrane region" description="Helical" evidence="7">
    <location>
        <begin position="72"/>
        <end position="92"/>
    </location>
</feature>
<feature type="transmembrane region" description="Helical" evidence="7">
    <location>
        <begin position="113"/>
        <end position="142"/>
    </location>
</feature>
<evidence type="ECO:0000256" key="4">
    <source>
        <dbReference type="ARBA" id="ARBA00022692"/>
    </source>
</evidence>
<evidence type="ECO:0000313" key="10">
    <source>
        <dbReference type="Proteomes" id="UP001551189"/>
    </source>
</evidence>
<evidence type="ECO:0000256" key="6">
    <source>
        <dbReference type="ARBA" id="ARBA00023136"/>
    </source>
</evidence>